<accession>A0ABS1L1S1</accession>
<keyword evidence="1" id="KW-1133">Transmembrane helix</keyword>
<feature type="transmembrane region" description="Helical" evidence="1">
    <location>
        <begin position="168"/>
        <end position="187"/>
    </location>
</feature>
<feature type="transmembrane region" description="Helical" evidence="1">
    <location>
        <begin position="234"/>
        <end position="256"/>
    </location>
</feature>
<name>A0ABS1L1S1_9BACT</name>
<feature type="transmembrane region" description="Helical" evidence="1">
    <location>
        <begin position="108"/>
        <end position="131"/>
    </location>
</feature>
<evidence type="ECO:0000313" key="2">
    <source>
        <dbReference type="EMBL" id="MBL0745644.1"/>
    </source>
</evidence>
<feature type="transmembrane region" description="Helical" evidence="1">
    <location>
        <begin position="268"/>
        <end position="286"/>
    </location>
</feature>
<reference evidence="2 3" key="1">
    <citation type="submission" date="2021-01" db="EMBL/GenBank/DDBJ databases">
        <title>Chryseolinea sp. Jin1 Genome sequencing and assembly.</title>
        <authorList>
            <person name="Kim I."/>
        </authorList>
    </citation>
    <scope>NUCLEOTIDE SEQUENCE [LARGE SCALE GENOMIC DNA]</scope>
    <source>
        <strain evidence="2 3">Jin1</strain>
    </source>
</reference>
<feature type="transmembrane region" description="Helical" evidence="1">
    <location>
        <begin position="208"/>
        <end position="228"/>
    </location>
</feature>
<feature type="transmembrane region" description="Helical" evidence="1">
    <location>
        <begin position="318"/>
        <end position="338"/>
    </location>
</feature>
<feature type="transmembrane region" description="Helical" evidence="1">
    <location>
        <begin position="82"/>
        <end position="102"/>
    </location>
</feature>
<organism evidence="2 3">
    <name type="scientific">Chryseolinea lacunae</name>
    <dbReference type="NCBI Taxonomy" id="2801331"/>
    <lineage>
        <taxon>Bacteria</taxon>
        <taxon>Pseudomonadati</taxon>
        <taxon>Bacteroidota</taxon>
        <taxon>Cytophagia</taxon>
        <taxon>Cytophagales</taxon>
        <taxon>Fulvivirgaceae</taxon>
        <taxon>Chryseolinea</taxon>
    </lineage>
</organism>
<dbReference type="RefSeq" id="WP_202016182.1">
    <property type="nucleotide sequence ID" value="NZ_JAERRB010000018.1"/>
</dbReference>
<evidence type="ECO:0000313" key="3">
    <source>
        <dbReference type="Proteomes" id="UP000613030"/>
    </source>
</evidence>
<comment type="caution">
    <text evidence="2">The sequence shown here is derived from an EMBL/GenBank/DDBJ whole genome shotgun (WGS) entry which is preliminary data.</text>
</comment>
<protein>
    <recommendedName>
        <fullName evidence="4">DUF2157 domain-containing protein</fullName>
    </recommendedName>
</protein>
<dbReference type="EMBL" id="JAERRB010000018">
    <property type="protein sequence ID" value="MBL0745644.1"/>
    <property type="molecule type" value="Genomic_DNA"/>
</dbReference>
<proteinExistence type="predicted"/>
<feature type="transmembrane region" description="Helical" evidence="1">
    <location>
        <begin position="292"/>
        <end position="311"/>
    </location>
</feature>
<evidence type="ECO:0008006" key="4">
    <source>
        <dbReference type="Google" id="ProtNLM"/>
    </source>
</evidence>
<feature type="transmembrane region" description="Helical" evidence="1">
    <location>
        <begin position="350"/>
        <end position="367"/>
    </location>
</feature>
<keyword evidence="1" id="KW-0472">Membrane</keyword>
<dbReference type="Proteomes" id="UP000613030">
    <property type="component" value="Unassembled WGS sequence"/>
</dbReference>
<feature type="transmembrane region" description="Helical" evidence="1">
    <location>
        <begin position="138"/>
        <end position="156"/>
    </location>
</feature>
<keyword evidence="3" id="KW-1185">Reference proteome</keyword>
<gene>
    <name evidence="2" type="ORF">JI741_30710</name>
</gene>
<evidence type="ECO:0000256" key="1">
    <source>
        <dbReference type="SAM" id="Phobius"/>
    </source>
</evidence>
<sequence>MISEKQRDIVKELLIRQGLTFKPLLAEMIDHTCCEIEEKMAGGMSFEEALKSTLHDIPDDHFVIIQRDTVESMSKRFTLLQWLSYLSLGLLFLSVVFKIFQLQFGGQLLLLSFVVMAVSLVAGSVSGLYWNRKKTGRFNVLGVVLGTVLLMIGYGFRLLHLAGADTVVLLAVVVTLGSLVSNTFFIFRHATGEGNLLTHLHEKYTPGIERFLLLLLLPLTLFKTISIVQGEPRFAGGLVLLVIIFGAGLQLVALLWRAVERNAVHRNPYVLAGLIVSFTCFVLVFLGNGIPVNIRMMMIATYSVVSAWLAFKMEEGNTSVSLFIACFVPVLFLGWAMVRLGVIPESVDRFIFNLPVLILLVAAIFLCKKHDTMRAYLIVFLSSYLFEYVH</sequence>
<keyword evidence="1" id="KW-0812">Transmembrane</keyword>